<feature type="region of interest" description="Disordered" evidence="1">
    <location>
        <begin position="334"/>
        <end position="366"/>
    </location>
</feature>
<organism evidence="2 3">
    <name type="scientific">Adiantum capillus-veneris</name>
    <name type="common">Maidenhair fern</name>
    <dbReference type="NCBI Taxonomy" id="13818"/>
    <lineage>
        <taxon>Eukaryota</taxon>
        <taxon>Viridiplantae</taxon>
        <taxon>Streptophyta</taxon>
        <taxon>Embryophyta</taxon>
        <taxon>Tracheophyta</taxon>
        <taxon>Polypodiopsida</taxon>
        <taxon>Polypodiidae</taxon>
        <taxon>Polypodiales</taxon>
        <taxon>Pteridineae</taxon>
        <taxon>Pteridaceae</taxon>
        <taxon>Vittarioideae</taxon>
        <taxon>Adiantum</taxon>
    </lineage>
</organism>
<dbReference type="EMBL" id="JABFUD020000006">
    <property type="protein sequence ID" value="KAI5078564.1"/>
    <property type="molecule type" value="Genomic_DNA"/>
</dbReference>
<evidence type="ECO:0000313" key="3">
    <source>
        <dbReference type="Proteomes" id="UP000886520"/>
    </source>
</evidence>
<name>A0A9D4ZK75_ADICA</name>
<evidence type="ECO:0000256" key="1">
    <source>
        <dbReference type="SAM" id="MobiDB-lite"/>
    </source>
</evidence>
<proteinExistence type="predicted"/>
<evidence type="ECO:0000313" key="2">
    <source>
        <dbReference type="EMBL" id="KAI5078564.1"/>
    </source>
</evidence>
<keyword evidence="3" id="KW-1185">Reference proteome</keyword>
<sequence length="471" mass="50859">MDDLEPPAADDLNCSQEVRHKHMFPQDLLGMQGGDGCPHELPVMKRSRSDGKLPLADGLHIRQPHRQSLQAETLAGGCPHDLCNETIDLDIKDGLFKPPMPAFISNNILNDLVNDEDEDGFHEINLRDSISGIPTRYAHANDQVTEEIKYCIRMEASTDSKANLTIDLKQQDACSTALLVPQKKTPRFPRSEDGWQLEYHGQEGGINNVTTMLPLAVVSTGDAVLFFGSNLDELHLIPSKVVPPSHSPPPSPRMNLSPLKLMSTCNNGDGDDDKVSNLSVEDIMALLESDDVNEDELLSLLINTKSPSMSPRALSPTSMLSISSVSTKLLLLPSSPGTSLSPSPMSSSSSSPSSSSPPSSQAWLPSTASTSCSQSLLSSMPSVMLPFSTSTASASRKASPHCSSSRKILPTSSFEFKVKSCNSAASTPMFSPIRSTVKPNITQLKPTALTSEEIAEIWGVFEGRKTLITRH</sequence>
<comment type="caution">
    <text evidence="2">The sequence shown here is derived from an EMBL/GenBank/DDBJ whole genome shotgun (WGS) entry which is preliminary data.</text>
</comment>
<gene>
    <name evidence="2" type="ORF">GOP47_0006235</name>
</gene>
<protein>
    <submittedName>
        <fullName evidence="2">Uncharacterized protein</fullName>
    </submittedName>
</protein>
<dbReference type="OrthoDB" id="10646297at2759"/>
<dbReference type="AlphaFoldDB" id="A0A9D4ZK75"/>
<accession>A0A9D4ZK75</accession>
<dbReference type="Proteomes" id="UP000886520">
    <property type="component" value="Chromosome 6"/>
</dbReference>
<reference evidence="2" key="1">
    <citation type="submission" date="2021-01" db="EMBL/GenBank/DDBJ databases">
        <title>Adiantum capillus-veneris genome.</title>
        <authorList>
            <person name="Fang Y."/>
            <person name="Liao Q."/>
        </authorList>
    </citation>
    <scope>NUCLEOTIDE SEQUENCE</scope>
    <source>
        <strain evidence="2">H3</strain>
        <tissue evidence="2">Leaf</tissue>
    </source>
</reference>